<dbReference type="SUPFAM" id="SSF109854">
    <property type="entry name" value="DinB/YfiT-like putative metalloenzymes"/>
    <property type="match status" value="1"/>
</dbReference>
<evidence type="ECO:0000313" key="2">
    <source>
        <dbReference type="Proteomes" id="UP000051035"/>
    </source>
</evidence>
<proteinExistence type="predicted"/>
<dbReference type="Proteomes" id="UP000051035">
    <property type="component" value="Unassembled WGS sequence"/>
</dbReference>
<sequence length="259" mass="29345">MNGPERMIYHLGVEDIEPGKWLAWAFELLGCYAKAASEEEAFAGAQAAIEEYFFWVARHGRPTPRADQPIEGKVVETYRSFVSEGDYIVNAFFEDDRRPLSGAEVGEGIWLLGCTRRDLMELIRDIPPERFTEPIRDDVFGSIEKIVEHVATAEWWYFDRLGMAFPRDQMPEGLAGKLEKVRAQTVALLPALVDDSRVVERRGEKCAGVGHRDAPRRVRQSSRAGAPGLPGGERGLCWMPAQDCEKWIVRMVRYGEEKD</sequence>
<organism evidence="1 2">
    <name type="scientific">candidate division TA06 bacterium SM1_40</name>
    <dbReference type="NCBI Taxonomy" id="1703773"/>
    <lineage>
        <taxon>Bacteria</taxon>
        <taxon>Bacteria division TA06</taxon>
    </lineage>
</organism>
<name>A0A0S8JH82_UNCT6</name>
<protein>
    <recommendedName>
        <fullName evidence="3">DinB-like domain-containing protein</fullName>
    </recommendedName>
</protein>
<accession>A0A0S8JH82</accession>
<dbReference type="AlphaFoldDB" id="A0A0S8JH82"/>
<dbReference type="InterPro" id="IPR035069">
    <property type="entry name" value="TTHA1013/TTHA0281-like"/>
</dbReference>
<reference evidence="1 2" key="1">
    <citation type="journal article" date="2015" name="Microbiome">
        <title>Genomic resolution of linkages in carbon, nitrogen, and sulfur cycling among widespread estuary sediment bacteria.</title>
        <authorList>
            <person name="Baker B.J."/>
            <person name="Lazar C.S."/>
            <person name="Teske A.P."/>
            <person name="Dick G.J."/>
        </authorList>
    </citation>
    <scope>NUCLEOTIDE SEQUENCE [LARGE SCALE GENOMIC DNA]</scope>
    <source>
        <strain evidence="1">SM1_40</strain>
    </source>
</reference>
<dbReference type="EMBL" id="LJVA01000093">
    <property type="protein sequence ID" value="KPL08986.1"/>
    <property type="molecule type" value="Genomic_DNA"/>
</dbReference>
<dbReference type="Gene3D" id="3.30.160.250">
    <property type="match status" value="1"/>
</dbReference>
<evidence type="ECO:0008006" key="3">
    <source>
        <dbReference type="Google" id="ProtNLM"/>
    </source>
</evidence>
<comment type="caution">
    <text evidence="1">The sequence shown here is derived from an EMBL/GenBank/DDBJ whole genome shotgun (WGS) entry which is preliminary data.</text>
</comment>
<evidence type="ECO:0000313" key="1">
    <source>
        <dbReference type="EMBL" id="KPL08986.1"/>
    </source>
</evidence>
<dbReference type="SUPFAM" id="SSF143100">
    <property type="entry name" value="TTHA1013/TTHA0281-like"/>
    <property type="match status" value="1"/>
</dbReference>
<gene>
    <name evidence="1" type="ORF">AMJ71_07620</name>
</gene>
<dbReference type="InterPro" id="IPR034660">
    <property type="entry name" value="DinB/YfiT-like"/>
</dbReference>